<feature type="region of interest" description="Disordered" evidence="1">
    <location>
        <begin position="156"/>
        <end position="178"/>
    </location>
</feature>
<dbReference type="EMBL" id="AP012338">
    <property type="protein sequence ID" value="BAM03929.1"/>
    <property type="molecule type" value="Genomic_DNA"/>
</dbReference>
<protein>
    <submittedName>
        <fullName evidence="2">Uncharacterized protein</fullName>
    </submittedName>
</protein>
<evidence type="ECO:0000313" key="3">
    <source>
        <dbReference type="Proteomes" id="UP000007881"/>
    </source>
</evidence>
<dbReference type="AlphaFoldDB" id="I0IF91"/>
<gene>
    <name evidence="2" type="ordered locus">PSMK_17700</name>
</gene>
<reference evidence="2 3" key="1">
    <citation type="submission" date="2012-02" db="EMBL/GenBank/DDBJ databases">
        <title>Complete genome sequence of Phycisphaera mikurensis NBRC 102666.</title>
        <authorList>
            <person name="Ankai A."/>
            <person name="Hosoyama A."/>
            <person name="Terui Y."/>
            <person name="Sekine M."/>
            <person name="Fukai R."/>
            <person name="Kato Y."/>
            <person name="Nakamura S."/>
            <person name="Yamada-Narita S."/>
            <person name="Kawakoshi A."/>
            <person name="Fukunaga Y."/>
            <person name="Yamazaki S."/>
            <person name="Fujita N."/>
        </authorList>
    </citation>
    <scope>NUCLEOTIDE SEQUENCE [LARGE SCALE GENOMIC DNA]</scope>
    <source>
        <strain evidence="3">NBRC 102666 / KCTC 22515 / FYK2301M01</strain>
    </source>
</reference>
<dbReference type="KEGG" id="phm:PSMK_17700"/>
<evidence type="ECO:0000313" key="2">
    <source>
        <dbReference type="EMBL" id="BAM03929.1"/>
    </source>
</evidence>
<name>I0IF91_PHYMF</name>
<organism evidence="2 3">
    <name type="scientific">Phycisphaera mikurensis (strain NBRC 102666 / KCTC 22515 / FYK2301M01)</name>
    <dbReference type="NCBI Taxonomy" id="1142394"/>
    <lineage>
        <taxon>Bacteria</taxon>
        <taxon>Pseudomonadati</taxon>
        <taxon>Planctomycetota</taxon>
        <taxon>Phycisphaerae</taxon>
        <taxon>Phycisphaerales</taxon>
        <taxon>Phycisphaeraceae</taxon>
        <taxon>Phycisphaera</taxon>
    </lineage>
</organism>
<keyword evidence="3" id="KW-1185">Reference proteome</keyword>
<evidence type="ECO:0000256" key="1">
    <source>
        <dbReference type="SAM" id="MobiDB-lite"/>
    </source>
</evidence>
<proteinExistence type="predicted"/>
<dbReference type="HOGENOM" id="CLU_1509258_0_0_0"/>
<dbReference type="STRING" id="1142394.PSMK_17700"/>
<dbReference type="RefSeq" id="WP_014437147.1">
    <property type="nucleotide sequence ID" value="NC_017080.1"/>
</dbReference>
<accession>I0IF91</accession>
<dbReference type="Proteomes" id="UP000007881">
    <property type="component" value="Chromosome"/>
</dbReference>
<sequence length="178" mass="18336">MSGSNPPAAADLLERLETAGVAARVKLRLDPAAGEALPPALVAEAAAARLSLLRLLVLGEACGPPPPFPSGSLPPLWAVADAMGVRLWNGDAPADGAAERLLVALRAAWPPEVVRPLAARWAARVAEAGDAPGFRRLFGDALDVTRADLKAQRWTPPGAEALEAANTPRPEAAALPGF</sequence>